<accession>A0AAJ0GCI5</accession>
<dbReference type="EC" id="5.1.3.15" evidence="3 5"/>
<evidence type="ECO:0000313" key="9">
    <source>
        <dbReference type="EMBL" id="KAK3050548.1"/>
    </source>
</evidence>
<dbReference type="Proteomes" id="UP001271007">
    <property type="component" value="Unassembled WGS sequence"/>
</dbReference>
<dbReference type="PIRSF" id="PIRSF016020">
    <property type="entry name" value="PHexose_mutarotase"/>
    <property type="match status" value="1"/>
</dbReference>
<dbReference type="CDD" id="cd09020">
    <property type="entry name" value="D-hex-6-P-epi_like"/>
    <property type="match status" value="1"/>
</dbReference>
<feature type="binding site" evidence="7">
    <location>
        <position position="73"/>
    </location>
    <ligand>
        <name>substrate</name>
    </ligand>
</feature>
<evidence type="ECO:0000256" key="4">
    <source>
        <dbReference type="ARBA" id="ARBA00023235"/>
    </source>
</evidence>
<proteinExistence type="inferred from homology"/>
<organism evidence="9 10">
    <name type="scientific">Extremus antarcticus</name>
    <dbReference type="NCBI Taxonomy" id="702011"/>
    <lineage>
        <taxon>Eukaryota</taxon>
        <taxon>Fungi</taxon>
        <taxon>Dikarya</taxon>
        <taxon>Ascomycota</taxon>
        <taxon>Pezizomycotina</taxon>
        <taxon>Dothideomycetes</taxon>
        <taxon>Dothideomycetidae</taxon>
        <taxon>Mycosphaerellales</taxon>
        <taxon>Extremaceae</taxon>
        <taxon>Extremus</taxon>
    </lineage>
</organism>
<dbReference type="InterPro" id="IPR008183">
    <property type="entry name" value="Aldose_1/G6P_1-epimerase"/>
</dbReference>
<dbReference type="GO" id="GO:0047938">
    <property type="term" value="F:glucose-6-phosphate 1-epimerase activity"/>
    <property type="evidence" value="ECO:0007669"/>
    <property type="project" value="UniProtKB-UniRule"/>
</dbReference>
<evidence type="ECO:0000313" key="10">
    <source>
        <dbReference type="Proteomes" id="UP001271007"/>
    </source>
</evidence>
<dbReference type="PANTHER" id="PTHR11122">
    <property type="entry name" value="APOSPORY-ASSOCIATED PROTEIN C-RELATED"/>
    <property type="match status" value="1"/>
</dbReference>
<evidence type="ECO:0000256" key="1">
    <source>
        <dbReference type="ARBA" id="ARBA00001096"/>
    </source>
</evidence>
<feature type="binding site" evidence="7">
    <location>
        <position position="97"/>
    </location>
    <ligand>
        <name>substrate</name>
    </ligand>
</feature>
<comment type="function">
    <text evidence="5">Catalyzes the interconversion between the alpha and beta anomers from at least three hexose 6-phosphate sugars (Glc6P, Gal6P, and Man6P).</text>
</comment>
<evidence type="ECO:0000256" key="3">
    <source>
        <dbReference type="ARBA" id="ARBA00012083"/>
    </source>
</evidence>
<feature type="region of interest" description="Disordered" evidence="8">
    <location>
        <begin position="1"/>
        <end position="21"/>
    </location>
</feature>
<evidence type="ECO:0000256" key="5">
    <source>
        <dbReference type="PIRNR" id="PIRNR016020"/>
    </source>
</evidence>
<dbReference type="InterPro" id="IPR014718">
    <property type="entry name" value="GH-type_carb-bd"/>
</dbReference>
<dbReference type="GO" id="GO:0005975">
    <property type="term" value="P:carbohydrate metabolic process"/>
    <property type="evidence" value="ECO:0007669"/>
    <property type="project" value="InterPro"/>
</dbReference>
<dbReference type="InterPro" id="IPR011013">
    <property type="entry name" value="Gal_mutarotase_sf_dom"/>
</dbReference>
<evidence type="ECO:0000256" key="8">
    <source>
        <dbReference type="SAM" id="MobiDB-lite"/>
    </source>
</evidence>
<gene>
    <name evidence="9" type="ORF">LTR09_008187</name>
</gene>
<dbReference type="Pfam" id="PF01263">
    <property type="entry name" value="Aldose_epim"/>
    <property type="match status" value="1"/>
</dbReference>
<dbReference type="SUPFAM" id="SSF74650">
    <property type="entry name" value="Galactose mutarotase-like"/>
    <property type="match status" value="1"/>
</dbReference>
<keyword evidence="4 5" id="KW-0413">Isomerase</keyword>
<feature type="active site" evidence="6">
    <location>
        <position position="289"/>
    </location>
</feature>
<dbReference type="AlphaFoldDB" id="A0AAJ0GCI5"/>
<dbReference type="GO" id="GO:0030246">
    <property type="term" value="F:carbohydrate binding"/>
    <property type="evidence" value="ECO:0007669"/>
    <property type="project" value="UniProtKB-UniRule"/>
</dbReference>
<evidence type="ECO:0000256" key="6">
    <source>
        <dbReference type="PIRSR" id="PIRSR016020-1"/>
    </source>
</evidence>
<name>A0AAJ0GCI5_9PEZI</name>
<dbReference type="EMBL" id="JAWDJX010000031">
    <property type="protein sequence ID" value="KAK3050548.1"/>
    <property type="molecule type" value="Genomic_DNA"/>
</dbReference>
<evidence type="ECO:0000256" key="7">
    <source>
        <dbReference type="PIRSR" id="PIRSR016020-2"/>
    </source>
</evidence>
<sequence>MERSNKPAPISASGTGPQPNVHLEQGRAIARLPSGDSVEVLLYGATVISWKSNGKENIWVSDAAKLDGSKPVRGGIPIVFPCFGPPPKDHATGKLPQHGFGRNSHWEYLGSSSSESGALAKGGDDSIKLDFGLSHQQLSEDTKKAWPYEFGLVYSVTLAKDGLQTMLNVTNQGKEAFEFQMLLHSYWRVDDVTRCTVNGLGSATYIDKVLDAKEQQQSTPELRITGEVDRVYKSIKQDITSIVQDGKSRLDVQRDRIVDSVIWNPWIEKAKGMGDFEPNDGYKNMICVEVGAVDGWQKLEPGETFEGGQILKSHL</sequence>
<keyword evidence="10" id="KW-1185">Reference proteome</keyword>
<comment type="catalytic activity">
    <reaction evidence="1">
        <text>alpha-D-glucose 6-phosphate = beta-D-glucose 6-phosphate</text>
        <dbReference type="Rhea" id="RHEA:16249"/>
        <dbReference type="ChEBI" id="CHEBI:58225"/>
        <dbReference type="ChEBI" id="CHEBI:58247"/>
        <dbReference type="EC" id="5.1.3.15"/>
    </reaction>
</comment>
<dbReference type="InterPro" id="IPR025532">
    <property type="entry name" value="G6P_1-epimerase"/>
</dbReference>
<feature type="active site" evidence="6">
    <location>
        <position position="184"/>
    </location>
</feature>
<comment type="similarity">
    <text evidence="2 5">Belongs to the glucose-6-phosphate 1-epimerase family.</text>
</comment>
<comment type="caution">
    <text evidence="9">The sequence shown here is derived from an EMBL/GenBank/DDBJ whole genome shotgun (WGS) entry which is preliminary data.</text>
</comment>
<feature type="binding site" evidence="7">
    <location>
        <position position="102"/>
    </location>
    <ligand>
        <name>substrate</name>
    </ligand>
</feature>
<protein>
    <recommendedName>
        <fullName evidence="3 5">Glucose-6-phosphate 1-epimerase</fullName>
        <ecNumber evidence="3 5">5.1.3.15</ecNumber>
    </recommendedName>
</protein>
<dbReference type="GO" id="GO:0005737">
    <property type="term" value="C:cytoplasm"/>
    <property type="evidence" value="ECO:0007669"/>
    <property type="project" value="TreeGrafter"/>
</dbReference>
<evidence type="ECO:0000256" key="2">
    <source>
        <dbReference type="ARBA" id="ARBA00005866"/>
    </source>
</evidence>
<reference evidence="9" key="1">
    <citation type="submission" date="2023-04" db="EMBL/GenBank/DDBJ databases">
        <title>Black Yeasts Isolated from many extreme environments.</title>
        <authorList>
            <person name="Coleine C."/>
            <person name="Stajich J.E."/>
            <person name="Selbmann L."/>
        </authorList>
    </citation>
    <scope>NUCLEOTIDE SEQUENCE</scope>
    <source>
        <strain evidence="9">CCFEE 5312</strain>
    </source>
</reference>
<dbReference type="Gene3D" id="2.70.98.10">
    <property type="match status" value="1"/>
</dbReference>
<dbReference type="PANTHER" id="PTHR11122:SF13">
    <property type="entry name" value="GLUCOSE-6-PHOSPHATE 1-EPIMERASE"/>
    <property type="match status" value="1"/>
</dbReference>